<evidence type="ECO:0000313" key="4">
    <source>
        <dbReference type="Proteomes" id="UP000000564"/>
    </source>
</evidence>
<dbReference type="KEGG" id="spg:SpyM3_0273"/>
<dbReference type="PANTHER" id="PTHR14969">
    <property type="entry name" value="SPHINGOSINE-1-PHOSPHATE PHOSPHOHYDROLASE"/>
    <property type="match status" value="1"/>
</dbReference>
<feature type="domain" description="Phosphatidic acid phosphatase type 2/haloperoxidase" evidence="2">
    <location>
        <begin position="88"/>
        <end position="200"/>
    </location>
</feature>
<gene>
    <name evidence="3" type="ordered locus">SpyM3_0273</name>
</gene>
<keyword evidence="1" id="KW-1133">Transmembrane helix</keyword>
<dbReference type="InterPro" id="IPR000326">
    <property type="entry name" value="PAP2/HPO"/>
</dbReference>
<evidence type="ECO:0000256" key="1">
    <source>
        <dbReference type="SAM" id="Phobius"/>
    </source>
</evidence>
<organism evidence="3 4">
    <name type="scientific">Streptococcus pyogenes serotype M3 (strain ATCC BAA-595 / MGAS315)</name>
    <dbReference type="NCBI Taxonomy" id="198466"/>
    <lineage>
        <taxon>Bacteria</taxon>
        <taxon>Bacillati</taxon>
        <taxon>Bacillota</taxon>
        <taxon>Bacilli</taxon>
        <taxon>Lactobacillales</taxon>
        <taxon>Streptococcaceae</taxon>
        <taxon>Streptococcus</taxon>
    </lineage>
</organism>
<feature type="transmembrane region" description="Helical" evidence="1">
    <location>
        <begin position="7"/>
        <end position="26"/>
    </location>
</feature>
<reference evidence="3 4" key="1">
    <citation type="journal article" date="2002" name="Proc. Natl. Acad. Sci. U.S.A.">
        <title>Genome sequence of a serotype M3 strain of group A Streptococcus: phage-encoded toxins, the high-virulence phenotype, and clone emergence.</title>
        <authorList>
            <person name="Beres S.B."/>
            <person name="Sylva G.L."/>
            <person name="Barbian K.D."/>
            <person name="Lei B."/>
            <person name="Hoff J.S."/>
            <person name="Mammarella N.D."/>
            <person name="Liu M.Y."/>
            <person name="Smoot J.C."/>
            <person name="Porcella S.F."/>
            <person name="Parkins L.D."/>
            <person name="Campbell D.S."/>
            <person name="Smith T.M."/>
            <person name="McCormick J.K."/>
            <person name="Leung D.Y."/>
            <person name="Schlievert P.M."/>
            <person name="Musser J.M."/>
        </authorList>
    </citation>
    <scope>NUCLEOTIDE SEQUENCE [LARGE SCALE GENOMIC DNA]</scope>
    <source>
        <strain evidence="4">ATCC BAA-595 / MGAS315</strain>
    </source>
</reference>
<accession>A0A0H2UTA0</accession>
<keyword evidence="1" id="KW-0472">Membrane</keyword>
<dbReference type="InterPro" id="IPR036938">
    <property type="entry name" value="PAP2/HPO_sf"/>
</dbReference>
<feature type="transmembrane region" description="Helical" evidence="1">
    <location>
        <begin position="185"/>
        <end position="203"/>
    </location>
</feature>
<dbReference type="RefSeq" id="WP_002985882.1">
    <property type="nucleotide sequence ID" value="NC_004070.1"/>
</dbReference>
<evidence type="ECO:0000313" key="3">
    <source>
        <dbReference type="EMBL" id="AAM78880.1"/>
    </source>
</evidence>
<dbReference type="AlphaFoldDB" id="A0A0H2UTA0"/>
<dbReference type="Proteomes" id="UP000000564">
    <property type="component" value="Chromosome"/>
</dbReference>
<proteinExistence type="predicted"/>
<dbReference type="CDD" id="cd03392">
    <property type="entry name" value="PAP2_like_2"/>
    <property type="match status" value="1"/>
</dbReference>
<evidence type="ECO:0000259" key="2">
    <source>
        <dbReference type="SMART" id="SM00014"/>
    </source>
</evidence>
<dbReference type="SUPFAM" id="SSF48317">
    <property type="entry name" value="Acid phosphatase/Vanadium-dependent haloperoxidase"/>
    <property type="match status" value="1"/>
</dbReference>
<feature type="transmembrane region" description="Helical" evidence="1">
    <location>
        <begin position="129"/>
        <end position="147"/>
    </location>
</feature>
<keyword evidence="1" id="KW-0812">Transmembrane</keyword>
<sequence length="217" mass="24883">MMTNKQTHFLIASFALLIFVIIGYTVKFFPERLALLDNTIQAEIRGNLPIVLTQFFRGVTVFGNVMTQVLLVIVSVLVLFFMKWKIEALFILSNGAIAAFLITTLKLFYQRPRPAIEHLVYAGGYSFPSGHAMGSMLIFGSLLIICYQRLHSKLLQFVTSMIFIILILLIGLSRIYLGVHYPSDILAGFVLGFGILHFIYPFYKQKRFEWRFLLKQD</sequence>
<dbReference type="PANTHER" id="PTHR14969:SF13">
    <property type="entry name" value="AT30094P"/>
    <property type="match status" value="1"/>
</dbReference>
<feature type="transmembrane region" description="Helical" evidence="1">
    <location>
        <begin position="154"/>
        <end position="179"/>
    </location>
</feature>
<name>A0A0H2UTA0_STRP3</name>
<dbReference type="HOGENOM" id="CLU_072573_3_3_9"/>
<feature type="transmembrane region" description="Helical" evidence="1">
    <location>
        <begin position="61"/>
        <end position="81"/>
    </location>
</feature>
<protein>
    <submittedName>
        <fullName evidence="3">Putative phosphatase</fullName>
    </submittedName>
</protein>
<feature type="transmembrane region" description="Helical" evidence="1">
    <location>
        <begin position="88"/>
        <end position="109"/>
    </location>
</feature>
<dbReference type="SMART" id="SM00014">
    <property type="entry name" value="acidPPc"/>
    <property type="match status" value="1"/>
</dbReference>
<dbReference type="Pfam" id="PF01569">
    <property type="entry name" value="PAP2"/>
    <property type="match status" value="1"/>
</dbReference>
<dbReference type="Gene3D" id="1.20.144.10">
    <property type="entry name" value="Phosphatidic acid phosphatase type 2/haloperoxidase"/>
    <property type="match status" value="1"/>
</dbReference>
<dbReference type="EMBL" id="AE014074">
    <property type="protein sequence ID" value="AAM78880.1"/>
    <property type="molecule type" value="Genomic_DNA"/>
</dbReference>